<gene>
    <name evidence="2" type="ORF">BK123_16580</name>
</gene>
<sequence length="179" mass="20521">MRSRIIRIAVLIALVGIIYLYGDNQRSFPTPLEAIYHETEDKEWIAVKEVFSSSKVNNHADYFYITKSDNIVAVQLSKGLFGWRFDSFITGGLNINHKISEPINGYTRAGDLVFGLATEQVDRIEVNNIQAILIPLDFYIQSKEIKGKKLWYVHIKTNTGEIFGIRAYDKSNKKLYDNP</sequence>
<evidence type="ECO:0000256" key="1">
    <source>
        <dbReference type="SAM" id="Phobius"/>
    </source>
</evidence>
<keyword evidence="1" id="KW-0812">Transmembrane</keyword>
<protein>
    <submittedName>
        <fullName evidence="2">Uncharacterized protein</fullName>
    </submittedName>
</protein>
<dbReference type="Proteomes" id="UP000187074">
    <property type="component" value="Unassembled WGS sequence"/>
</dbReference>
<evidence type="ECO:0000313" key="3">
    <source>
        <dbReference type="Proteomes" id="UP000187074"/>
    </source>
</evidence>
<reference evidence="2 3" key="1">
    <citation type="submission" date="2016-11" db="EMBL/GenBank/DDBJ databases">
        <title>Paenibacillus species isolates.</title>
        <authorList>
            <person name="Beno S.M."/>
        </authorList>
    </citation>
    <scope>NUCLEOTIDE SEQUENCE [LARGE SCALE GENOMIC DNA]</scope>
    <source>
        <strain evidence="2 3">FSL F4-0100</strain>
    </source>
</reference>
<dbReference type="RefSeq" id="WP_076323478.1">
    <property type="nucleotide sequence ID" value="NZ_MRTF01000005.1"/>
</dbReference>
<organism evidence="2 3">
    <name type="scientific">Paenibacillus lautus</name>
    <name type="common">Bacillus lautus</name>
    <dbReference type="NCBI Taxonomy" id="1401"/>
    <lineage>
        <taxon>Bacteria</taxon>
        <taxon>Bacillati</taxon>
        <taxon>Bacillota</taxon>
        <taxon>Bacilli</taxon>
        <taxon>Bacillales</taxon>
        <taxon>Paenibacillaceae</taxon>
        <taxon>Paenibacillus</taxon>
    </lineage>
</organism>
<dbReference type="EMBL" id="MRTF01000005">
    <property type="protein sequence ID" value="OME92224.1"/>
    <property type="molecule type" value="Genomic_DNA"/>
</dbReference>
<comment type="caution">
    <text evidence="2">The sequence shown here is derived from an EMBL/GenBank/DDBJ whole genome shotgun (WGS) entry which is preliminary data.</text>
</comment>
<evidence type="ECO:0000313" key="2">
    <source>
        <dbReference type="EMBL" id="OME92224.1"/>
    </source>
</evidence>
<dbReference type="AlphaFoldDB" id="A0A1R1B1B5"/>
<dbReference type="OrthoDB" id="2663888at2"/>
<keyword evidence="1" id="KW-0472">Membrane</keyword>
<keyword evidence="1" id="KW-1133">Transmembrane helix</keyword>
<feature type="transmembrane region" description="Helical" evidence="1">
    <location>
        <begin position="5"/>
        <end position="22"/>
    </location>
</feature>
<accession>A0A1R1B1B5</accession>
<proteinExistence type="predicted"/>
<name>A0A1R1B1B5_PAELA</name>